<accession>A0A814T6P5</accession>
<keyword evidence="2" id="KW-1185">Reference proteome</keyword>
<evidence type="ECO:0000313" key="2">
    <source>
        <dbReference type="Proteomes" id="UP000663879"/>
    </source>
</evidence>
<name>A0A814T6P5_9BILA</name>
<dbReference type="Proteomes" id="UP000663879">
    <property type="component" value="Unassembled WGS sequence"/>
</dbReference>
<organism evidence="1 2">
    <name type="scientific">Brachionus calyciflorus</name>
    <dbReference type="NCBI Taxonomy" id="104777"/>
    <lineage>
        <taxon>Eukaryota</taxon>
        <taxon>Metazoa</taxon>
        <taxon>Spiralia</taxon>
        <taxon>Gnathifera</taxon>
        <taxon>Rotifera</taxon>
        <taxon>Eurotatoria</taxon>
        <taxon>Monogononta</taxon>
        <taxon>Pseudotrocha</taxon>
        <taxon>Ploima</taxon>
        <taxon>Brachionidae</taxon>
        <taxon>Brachionus</taxon>
    </lineage>
</organism>
<feature type="non-terminal residue" evidence="1">
    <location>
        <position position="86"/>
    </location>
</feature>
<proteinExistence type="predicted"/>
<evidence type="ECO:0000313" key="1">
    <source>
        <dbReference type="EMBL" id="CAF1155355.1"/>
    </source>
</evidence>
<reference evidence="1" key="1">
    <citation type="submission" date="2021-02" db="EMBL/GenBank/DDBJ databases">
        <authorList>
            <person name="Nowell W R."/>
        </authorList>
    </citation>
    <scope>NUCLEOTIDE SEQUENCE</scope>
    <source>
        <strain evidence="1">Ploen Becks lab</strain>
    </source>
</reference>
<dbReference type="EMBL" id="CAJNOC010012756">
    <property type="protein sequence ID" value="CAF1155355.1"/>
    <property type="molecule type" value="Genomic_DNA"/>
</dbReference>
<comment type="caution">
    <text evidence="1">The sequence shown here is derived from an EMBL/GenBank/DDBJ whole genome shotgun (WGS) entry which is preliminary data.</text>
</comment>
<sequence>MAAKFKEGDAVWLKNEQVKKGQCKKFIYYWKGPYIIVKNIRDVNYIIRPMNKKNRRLITVNRSRLKKHIHIPENKEDMNESQVEQA</sequence>
<protein>
    <submittedName>
        <fullName evidence="1">Uncharacterized protein</fullName>
    </submittedName>
</protein>
<dbReference type="AlphaFoldDB" id="A0A814T6P5"/>
<dbReference type="OrthoDB" id="8053488at2759"/>
<gene>
    <name evidence="1" type="ORF">OXX778_LOCUS23444</name>
</gene>